<gene>
    <name evidence="2" type="ORF">LNTAR_02809</name>
</gene>
<reference evidence="2 3" key="1">
    <citation type="journal article" date="2010" name="J. Bacteriol.">
        <title>Genome sequence of Lentisphaera araneosa HTCC2155T, the type species of the order Lentisphaerales in the phylum Lentisphaerae.</title>
        <authorList>
            <person name="Thrash J.C."/>
            <person name="Cho J.C."/>
            <person name="Vergin K.L."/>
            <person name="Morris R.M."/>
            <person name="Giovannoni S.J."/>
        </authorList>
    </citation>
    <scope>NUCLEOTIDE SEQUENCE [LARGE SCALE GENOMIC DNA]</scope>
    <source>
        <strain evidence="2 3">HTCC2155</strain>
    </source>
</reference>
<keyword evidence="3" id="KW-1185">Reference proteome</keyword>
<proteinExistence type="predicted"/>
<dbReference type="Proteomes" id="UP000004947">
    <property type="component" value="Unassembled WGS sequence"/>
</dbReference>
<evidence type="ECO:0000313" key="3">
    <source>
        <dbReference type="Proteomes" id="UP000004947"/>
    </source>
</evidence>
<accession>A6DTC4</accession>
<evidence type="ECO:0000313" key="2">
    <source>
        <dbReference type="EMBL" id="EDM25104.1"/>
    </source>
</evidence>
<dbReference type="EMBL" id="ABCK01000036">
    <property type="protein sequence ID" value="EDM25104.1"/>
    <property type="molecule type" value="Genomic_DNA"/>
</dbReference>
<keyword evidence="1" id="KW-1133">Transmembrane helix</keyword>
<name>A6DTC4_9BACT</name>
<keyword evidence="1" id="KW-0812">Transmembrane</keyword>
<dbReference type="AlphaFoldDB" id="A6DTC4"/>
<dbReference type="STRING" id="313628.LNTAR_02809"/>
<dbReference type="RefSeq" id="WP_007281073.1">
    <property type="nucleotide sequence ID" value="NZ_ABCK01000036.1"/>
</dbReference>
<organism evidence="2 3">
    <name type="scientific">Lentisphaera araneosa HTCC2155</name>
    <dbReference type="NCBI Taxonomy" id="313628"/>
    <lineage>
        <taxon>Bacteria</taxon>
        <taxon>Pseudomonadati</taxon>
        <taxon>Lentisphaerota</taxon>
        <taxon>Lentisphaeria</taxon>
        <taxon>Lentisphaerales</taxon>
        <taxon>Lentisphaeraceae</taxon>
        <taxon>Lentisphaera</taxon>
    </lineage>
</organism>
<protein>
    <recommendedName>
        <fullName evidence="4">B box-type domain-containing protein</fullName>
    </recommendedName>
</protein>
<evidence type="ECO:0000256" key="1">
    <source>
        <dbReference type="SAM" id="Phobius"/>
    </source>
</evidence>
<feature type="transmembrane region" description="Helical" evidence="1">
    <location>
        <begin position="59"/>
        <end position="77"/>
    </location>
</feature>
<evidence type="ECO:0008006" key="4">
    <source>
        <dbReference type="Google" id="ProtNLM"/>
    </source>
</evidence>
<sequence length="85" mass="9055">MNCPKHPESTQTQSCLSCGTDICGLCKNPQGKVAKICAACLKSEGISSESLSPKVKAKLCLSLALVLSILIMAYYYVDMSIKAQP</sequence>
<comment type="caution">
    <text evidence="2">The sequence shown here is derived from an EMBL/GenBank/DDBJ whole genome shotgun (WGS) entry which is preliminary data.</text>
</comment>
<keyword evidence="1" id="KW-0472">Membrane</keyword>